<dbReference type="Proteomes" id="UP000668214">
    <property type="component" value="Unassembled WGS sequence"/>
</dbReference>
<proteinExistence type="predicted"/>
<keyword evidence="1" id="KW-1133">Transmembrane helix</keyword>
<feature type="transmembrane region" description="Helical" evidence="1">
    <location>
        <begin position="20"/>
        <end position="37"/>
    </location>
</feature>
<protein>
    <submittedName>
        <fullName evidence="2">PO11 protein</fullName>
    </submittedName>
</protein>
<organism evidence="2 3">
    <name type="scientific">Pseudoatta argentina</name>
    <dbReference type="NCBI Taxonomy" id="621737"/>
    <lineage>
        <taxon>Eukaryota</taxon>
        <taxon>Metazoa</taxon>
        <taxon>Ecdysozoa</taxon>
        <taxon>Arthropoda</taxon>
        <taxon>Hexapoda</taxon>
        <taxon>Insecta</taxon>
        <taxon>Pterygota</taxon>
        <taxon>Neoptera</taxon>
        <taxon>Endopterygota</taxon>
        <taxon>Hymenoptera</taxon>
        <taxon>Apocrita</taxon>
        <taxon>Aculeata</taxon>
        <taxon>Formicoidea</taxon>
        <taxon>Formicidae</taxon>
        <taxon>Myrmicinae</taxon>
        <taxon>Pseudoatta</taxon>
    </lineage>
</organism>
<reference evidence="2" key="1">
    <citation type="submission" date="2020-02" db="EMBL/GenBank/DDBJ databases">
        <title>Relaxed selection underlies rapid genomic changes in the transitions from sociality to social parasitism in ants.</title>
        <authorList>
            <person name="Bi X."/>
        </authorList>
    </citation>
    <scope>NUCLEOTIDE SEQUENCE</scope>
    <source>
        <strain evidence="2">BGI-DK2014c</strain>
        <tissue evidence="2">Whole body</tissue>
    </source>
</reference>
<keyword evidence="3" id="KW-1185">Reference proteome</keyword>
<gene>
    <name evidence="2" type="primary">Po11_9</name>
    <name evidence="2" type="ORF">G6Z78_0008153</name>
</gene>
<evidence type="ECO:0000313" key="3">
    <source>
        <dbReference type="Proteomes" id="UP000668214"/>
    </source>
</evidence>
<feature type="non-terminal residue" evidence="2">
    <location>
        <position position="1"/>
    </location>
</feature>
<feature type="non-terminal residue" evidence="2">
    <location>
        <position position="209"/>
    </location>
</feature>
<dbReference type="EMBL" id="JAANIA010001614">
    <property type="protein sequence ID" value="KAG5319821.1"/>
    <property type="molecule type" value="Genomic_DNA"/>
</dbReference>
<keyword evidence="1" id="KW-0472">Membrane</keyword>
<evidence type="ECO:0000256" key="1">
    <source>
        <dbReference type="SAM" id="Phobius"/>
    </source>
</evidence>
<comment type="caution">
    <text evidence="2">The sequence shown here is derived from an EMBL/GenBank/DDBJ whole genome shotgun (WGS) entry which is preliminary data.</text>
</comment>
<accession>A0A836EQ30</accession>
<dbReference type="AlphaFoldDB" id="A0A836EQ30"/>
<sequence>MALALLTANIGGPGERRRRLYATAVMSVVLYGAPIWAQTVSGDRGILRDVRRLQRQLALRIIRGYRTVSHESAAILSGMVPFDIVADRLRRSYLQRRMIIVRDGGIAPRVSLILAEMERRRSVSRCCERLVDLPPGHPGALMRGAFVADLGVWTGRAHGALTYRITQVLTGHGVFESYLHKIGRRKSPICLFCRAAVDTAAHTLLFCPA</sequence>
<evidence type="ECO:0000313" key="2">
    <source>
        <dbReference type="EMBL" id="KAG5319821.1"/>
    </source>
</evidence>
<name>A0A836EQ30_9HYME</name>
<keyword evidence="1" id="KW-0812">Transmembrane</keyword>